<dbReference type="SUPFAM" id="SSF47413">
    <property type="entry name" value="lambda repressor-like DNA-binding domains"/>
    <property type="match status" value="1"/>
</dbReference>
<name>A0A7W9TYJ3_9BURK</name>
<proteinExistence type="predicted"/>
<keyword evidence="2" id="KW-1185">Reference proteome</keyword>
<dbReference type="RefSeq" id="WP_183724242.1">
    <property type="nucleotide sequence ID" value="NZ_JACHBW010000006.1"/>
</dbReference>
<dbReference type="GO" id="GO:0003677">
    <property type="term" value="F:DNA binding"/>
    <property type="evidence" value="ECO:0007669"/>
    <property type="project" value="InterPro"/>
</dbReference>
<accession>A0A7W9TYJ3</accession>
<evidence type="ECO:0000313" key="1">
    <source>
        <dbReference type="EMBL" id="MBB6102695.1"/>
    </source>
</evidence>
<dbReference type="CDD" id="cd00093">
    <property type="entry name" value="HTH_XRE"/>
    <property type="match status" value="1"/>
</dbReference>
<dbReference type="Gene3D" id="1.10.260.40">
    <property type="entry name" value="lambda repressor-like DNA-binding domains"/>
    <property type="match status" value="1"/>
</dbReference>
<reference evidence="1 2" key="1">
    <citation type="submission" date="2020-08" db="EMBL/GenBank/DDBJ databases">
        <title>Above-ground endophytic microbial communities from plants in different locations in the United States.</title>
        <authorList>
            <person name="Frank C."/>
        </authorList>
    </citation>
    <scope>NUCLEOTIDE SEQUENCE [LARGE SCALE GENOMIC DNA]</scope>
    <source>
        <strain evidence="1 2">WP4_2_2</strain>
    </source>
</reference>
<comment type="caution">
    <text evidence="1">The sequence shown here is derived from an EMBL/GenBank/DDBJ whole genome shotgun (WGS) entry which is preliminary data.</text>
</comment>
<evidence type="ECO:0000313" key="2">
    <source>
        <dbReference type="Proteomes" id="UP000571554"/>
    </source>
</evidence>
<sequence>MKSAKQLIDELCADGFTQARIAELAEVTQATISRMQAGVSEGRAGTLRKLFEIHQQHFGDKTAEQVAA</sequence>
<dbReference type="AlphaFoldDB" id="A0A7W9TYJ3"/>
<protein>
    <submittedName>
        <fullName evidence="1">Putative transcriptional regulator</fullName>
    </submittedName>
</protein>
<dbReference type="Proteomes" id="UP000571554">
    <property type="component" value="Unassembled WGS sequence"/>
</dbReference>
<organism evidence="1 2">
    <name type="scientific">Paraburkholderia bannensis</name>
    <dbReference type="NCBI Taxonomy" id="765414"/>
    <lineage>
        <taxon>Bacteria</taxon>
        <taxon>Pseudomonadati</taxon>
        <taxon>Pseudomonadota</taxon>
        <taxon>Betaproteobacteria</taxon>
        <taxon>Burkholderiales</taxon>
        <taxon>Burkholderiaceae</taxon>
        <taxon>Paraburkholderia</taxon>
    </lineage>
</organism>
<dbReference type="InterPro" id="IPR001387">
    <property type="entry name" value="Cro/C1-type_HTH"/>
</dbReference>
<dbReference type="InterPro" id="IPR010982">
    <property type="entry name" value="Lambda_DNA-bd_dom_sf"/>
</dbReference>
<dbReference type="EMBL" id="JACHBW010000006">
    <property type="protein sequence ID" value="MBB6102695.1"/>
    <property type="molecule type" value="Genomic_DNA"/>
</dbReference>
<gene>
    <name evidence="1" type="ORF">F4827_002547</name>
</gene>